<accession>A0A840CQV3</accession>
<evidence type="ECO:0000313" key="2">
    <source>
        <dbReference type="Proteomes" id="UP000555103"/>
    </source>
</evidence>
<dbReference type="RefSeq" id="WP_183307926.1">
    <property type="nucleotide sequence ID" value="NZ_JACIEP010000010.1"/>
</dbReference>
<protein>
    <recommendedName>
        <fullName evidence="3">DUF4421 domain-containing protein</fullName>
    </recommendedName>
</protein>
<sequence>MRRRLFILLFLCLAVAGQKCYSQIDSTYIGFFSHELSIRPYFSDSFTALSCQFGDDDEITYRPNAPFGLGIGITYKGYSISGSYGFGFMRDKKKGNTKATDFQYHHYGRKFVMDLFFQRYKRFYIEREREVYDLFSDIKLTQYGGFAQYVFNGNRFSYQAAFDQNQRQLKSTGSFLLGGGVYYNKVESDSTLAFNNGAKMMENVQIGVSLGYAYTWVINKRVYISGSIAVGANLGAEGFDKLGKKEEWKIYPTVFPRFSAGYNHDNWSLGLSVVNNRVYILFSDEAKMAFDTGAIQFRFIKRFDSLESLLTPVFLNKKGQKK</sequence>
<evidence type="ECO:0000313" key="1">
    <source>
        <dbReference type="EMBL" id="MBB4037049.1"/>
    </source>
</evidence>
<gene>
    <name evidence="1" type="ORF">GGR21_002963</name>
</gene>
<dbReference type="Pfam" id="PF14391">
    <property type="entry name" value="DUF4421"/>
    <property type="match status" value="1"/>
</dbReference>
<comment type="caution">
    <text evidence="1">The sequence shown here is derived from an EMBL/GenBank/DDBJ whole genome shotgun (WGS) entry which is preliminary data.</text>
</comment>
<dbReference type="InterPro" id="IPR025535">
    <property type="entry name" value="DUF4421"/>
</dbReference>
<proteinExistence type="predicted"/>
<name>A0A840CQV3_9BACT</name>
<dbReference type="AlphaFoldDB" id="A0A840CQV3"/>
<dbReference type="Proteomes" id="UP000555103">
    <property type="component" value="Unassembled WGS sequence"/>
</dbReference>
<organism evidence="1 2">
    <name type="scientific">Dysgonomonas hofstadii</name>
    <dbReference type="NCBI Taxonomy" id="637886"/>
    <lineage>
        <taxon>Bacteria</taxon>
        <taxon>Pseudomonadati</taxon>
        <taxon>Bacteroidota</taxon>
        <taxon>Bacteroidia</taxon>
        <taxon>Bacteroidales</taxon>
        <taxon>Dysgonomonadaceae</taxon>
        <taxon>Dysgonomonas</taxon>
    </lineage>
</organism>
<reference evidence="1 2" key="1">
    <citation type="submission" date="2020-08" db="EMBL/GenBank/DDBJ databases">
        <title>Genomic Encyclopedia of Type Strains, Phase IV (KMG-IV): sequencing the most valuable type-strain genomes for metagenomic binning, comparative biology and taxonomic classification.</title>
        <authorList>
            <person name="Goeker M."/>
        </authorList>
    </citation>
    <scope>NUCLEOTIDE SEQUENCE [LARGE SCALE GENOMIC DNA]</scope>
    <source>
        <strain evidence="1 2">DSM 104969</strain>
    </source>
</reference>
<evidence type="ECO:0008006" key="3">
    <source>
        <dbReference type="Google" id="ProtNLM"/>
    </source>
</evidence>
<dbReference type="EMBL" id="JACIEP010000010">
    <property type="protein sequence ID" value="MBB4037049.1"/>
    <property type="molecule type" value="Genomic_DNA"/>
</dbReference>
<keyword evidence="2" id="KW-1185">Reference proteome</keyword>